<name>A0A2D4JTW9_9SAUR</name>
<evidence type="ECO:0008006" key="2">
    <source>
        <dbReference type="Google" id="ProtNLM"/>
    </source>
</evidence>
<dbReference type="EMBL" id="IACL01014774">
    <property type="protein sequence ID" value="LAA99911.1"/>
    <property type="molecule type" value="Transcribed_RNA"/>
</dbReference>
<dbReference type="AlphaFoldDB" id="A0A2D4JTW9"/>
<proteinExistence type="predicted"/>
<evidence type="ECO:0000313" key="1">
    <source>
        <dbReference type="EMBL" id="LAA99911.1"/>
    </source>
</evidence>
<reference evidence="1" key="1">
    <citation type="submission" date="2017-07" db="EMBL/GenBank/DDBJ databases">
        <authorList>
            <person name="Mikheyev A."/>
            <person name="Grau M."/>
        </authorList>
    </citation>
    <scope>NUCLEOTIDE SEQUENCE</scope>
    <source>
        <tissue evidence="1">Venom_gland</tissue>
    </source>
</reference>
<accession>A0A2D4JTW9</accession>
<protein>
    <recommendedName>
        <fullName evidence="2">Reverse transcriptase zinc-binding domain-containing protein</fullName>
    </recommendedName>
</protein>
<reference evidence="1" key="2">
    <citation type="submission" date="2017-11" db="EMBL/GenBank/DDBJ databases">
        <title>Coralsnake Venomics: Analyses of Venom Gland Transcriptomes and Proteomes of Six Brazilian Taxa.</title>
        <authorList>
            <person name="Aird S.D."/>
            <person name="Jorge da Silva N."/>
            <person name="Qiu L."/>
            <person name="Villar-Briones A."/>
            <person name="Aparecida-Saddi V."/>
            <person name="Campos-Telles M.P."/>
            <person name="Grau M."/>
            <person name="Mikheyev A.S."/>
        </authorList>
    </citation>
    <scope>NUCLEOTIDE SEQUENCE</scope>
    <source>
        <tissue evidence="1">Venom_gland</tissue>
    </source>
</reference>
<sequence>MLYFYYGEKLNHKTIGKYQSGFLQWKHLYIQILLIWKISFKMEDEQVKETIVGAKNFGFTIELQKWQKLWDRNYKLTMATAYKENLYKMFYRWHLPPARLAKMFNNLSAKCWKCNQTPGTYYHMWWTCMKARKYWTKIHTWLEKMIKQHRFEARNIFDRYYTRKL</sequence>
<organism evidence="1">
    <name type="scientific">Micrurus paraensis</name>
    <dbReference type="NCBI Taxonomy" id="1970185"/>
    <lineage>
        <taxon>Eukaryota</taxon>
        <taxon>Metazoa</taxon>
        <taxon>Chordata</taxon>
        <taxon>Craniata</taxon>
        <taxon>Vertebrata</taxon>
        <taxon>Euteleostomi</taxon>
        <taxon>Lepidosauria</taxon>
        <taxon>Squamata</taxon>
        <taxon>Bifurcata</taxon>
        <taxon>Unidentata</taxon>
        <taxon>Episquamata</taxon>
        <taxon>Toxicofera</taxon>
        <taxon>Serpentes</taxon>
        <taxon>Colubroidea</taxon>
        <taxon>Elapidae</taxon>
        <taxon>Elapinae</taxon>
        <taxon>Micrurus</taxon>
    </lineage>
</organism>